<protein>
    <recommendedName>
        <fullName evidence="2">Bacterial CdiA-CT RNAse A domain-containing protein</fullName>
    </recommendedName>
</protein>
<gene>
    <name evidence="3" type="ORF">EA71_00272</name>
</gene>
<comment type="caution">
    <text evidence="3">The sequence shown here is derived from an EMBL/GenBank/DDBJ whole genome shotgun (WGS) entry which is preliminary data.</text>
</comment>
<accession>A0A367CHY1</accession>
<dbReference type="InterPro" id="IPR041436">
    <property type="entry name" value="RNAse_A_bac"/>
</dbReference>
<evidence type="ECO:0000313" key="4">
    <source>
        <dbReference type="Proteomes" id="UP000252797"/>
    </source>
</evidence>
<feature type="domain" description="Bacterial CdiA-CT RNAse A" evidence="2">
    <location>
        <begin position="492"/>
        <end position="619"/>
    </location>
</feature>
<dbReference type="RefSeq" id="WP_181824884.1">
    <property type="nucleotide sequence ID" value="NZ_LEPB01000001.1"/>
</dbReference>
<dbReference type="Pfam" id="PF18431">
    <property type="entry name" value="RNAse_A_bac"/>
    <property type="match status" value="1"/>
</dbReference>
<feature type="chain" id="PRO_5038645116" description="Bacterial CdiA-CT RNAse A domain-containing protein" evidence="1">
    <location>
        <begin position="24"/>
        <end position="640"/>
    </location>
</feature>
<name>A0A367CHY1_9ENTE</name>
<feature type="signal peptide" evidence="1">
    <location>
        <begin position="1"/>
        <end position="23"/>
    </location>
</feature>
<evidence type="ECO:0000256" key="1">
    <source>
        <dbReference type="SAM" id="SignalP"/>
    </source>
</evidence>
<sequence length="640" mass="70674">MKKRGSLFLSLLLLLSFVTSPLAVHSLDTATERQYTLPKESFVFPQPLSSETTPENRDVTSAITLFNNLSFSQYASALPGALTLGAGFLGTIAAPIVLPAILGASVAYGSLQLGSHLGVMTNDLIKTSNGLRESLASDQSLQQDLADFALSGMDSTTGTYDFSQKLQTRYAQDLTSHTLMREYLTGTGDYGAYEFDCNDNLNLARRYISYGLLWSERERAAIVGRDASVATQPYANDQFFVLESLRLVETSRGSNQTKVEVVGRSYVSGGASQSFVYEKEIALPMTTALEQLTTLDDLLDYVQKITTFTLGSIATPSKEVAIETAKTMASTYKIRTQQISEDLTKALAETNNGLGFDPSGMIATLYGETIVLDQSGQFIYATTQEVVPTYLWDAISFSYSAEAIPDDDSLTIDGKRGVLDEETGDIVDDNTKEVLVKGAMGATWTSLSMKLLMEKIQEIKASENNGEDEDENEWYTPIDLYYDEYIADGGKGHTVARHVGKTRAELEARLPEHGKRKYASTFDNIVQALIAINVGIFTANRDYLGGKIKLSLGDCSFDSKMNRVIYSSVQIIPFGWGLHKKAKNEYDYHSLIRRTKVIIQKKNTIIRKKRKYYIVTAYPDIQKSLQDGYSFVSTTNFSIG</sequence>
<evidence type="ECO:0000313" key="3">
    <source>
        <dbReference type="EMBL" id="RCA12068.1"/>
    </source>
</evidence>
<proteinExistence type="predicted"/>
<dbReference type="AlphaFoldDB" id="A0A367CHY1"/>
<keyword evidence="1" id="KW-0732">Signal</keyword>
<reference evidence="3 4" key="1">
    <citation type="submission" date="2015-06" db="EMBL/GenBank/DDBJ databases">
        <title>The Genome Sequence of Enterococcus durans 4EA1.</title>
        <authorList>
            <consortium name="The Broad Institute Genomics Platform"/>
            <consortium name="The Broad Institute Genome Sequencing Center for Infectious Disease"/>
            <person name="Earl A.M."/>
            <person name="Van Tyne D."/>
            <person name="Lebreton F."/>
            <person name="Saavedra J.T."/>
            <person name="Gilmore M.S."/>
            <person name="Manson Mcguire A."/>
            <person name="Clock S."/>
            <person name="Crupain M."/>
            <person name="Rangan U."/>
            <person name="Young S."/>
            <person name="Abouelleil A."/>
            <person name="Cao P."/>
            <person name="Chapman S.B."/>
            <person name="Griggs A."/>
            <person name="Priest M."/>
            <person name="Shea T."/>
            <person name="Wortman J."/>
            <person name="Nusbaum C."/>
            <person name="Birren B."/>
        </authorList>
    </citation>
    <scope>NUCLEOTIDE SEQUENCE [LARGE SCALE GENOMIC DNA]</scope>
    <source>
        <strain evidence="3 4">4EA1</strain>
    </source>
</reference>
<dbReference type="Proteomes" id="UP000252797">
    <property type="component" value="Unassembled WGS sequence"/>
</dbReference>
<evidence type="ECO:0000259" key="2">
    <source>
        <dbReference type="Pfam" id="PF18431"/>
    </source>
</evidence>
<dbReference type="EMBL" id="LEPB01000001">
    <property type="protein sequence ID" value="RCA12068.1"/>
    <property type="molecule type" value="Genomic_DNA"/>
</dbReference>
<organism evidence="3 4">
    <name type="scientific">Enterococcus durans</name>
    <dbReference type="NCBI Taxonomy" id="53345"/>
    <lineage>
        <taxon>Bacteria</taxon>
        <taxon>Bacillati</taxon>
        <taxon>Bacillota</taxon>
        <taxon>Bacilli</taxon>
        <taxon>Lactobacillales</taxon>
        <taxon>Enterococcaceae</taxon>
        <taxon>Enterococcus</taxon>
    </lineage>
</organism>